<dbReference type="Gene3D" id="3.20.20.20">
    <property type="entry name" value="Dihydropteroate synthase-like"/>
    <property type="match status" value="1"/>
</dbReference>
<dbReference type="SUPFAM" id="SSF51717">
    <property type="entry name" value="Dihydropteroate synthetase-like"/>
    <property type="match status" value="1"/>
</dbReference>
<feature type="domain" description="Pterin-binding" evidence="1">
    <location>
        <begin position="28"/>
        <end position="139"/>
    </location>
</feature>
<dbReference type="InterPro" id="IPR045031">
    <property type="entry name" value="DHP_synth-like"/>
</dbReference>
<evidence type="ECO:0000313" key="2">
    <source>
        <dbReference type="EMBL" id="SVE53249.1"/>
    </source>
</evidence>
<gene>
    <name evidence="2" type="ORF">METZ01_LOCUS506103</name>
</gene>
<dbReference type="PANTHER" id="PTHR20941">
    <property type="entry name" value="FOLATE SYNTHESIS PROTEINS"/>
    <property type="match status" value="1"/>
</dbReference>
<name>A0A383E9G6_9ZZZZ</name>
<dbReference type="GO" id="GO:0004156">
    <property type="term" value="F:dihydropteroate synthase activity"/>
    <property type="evidence" value="ECO:0007669"/>
    <property type="project" value="TreeGrafter"/>
</dbReference>
<dbReference type="GO" id="GO:0046654">
    <property type="term" value="P:tetrahydrofolate biosynthetic process"/>
    <property type="evidence" value="ECO:0007669"/>
    <property type="project" value="TreeGrafter"/>
</dbReference>
<protein>
    <recommendedName>
        <fullName evidence="1">Pterin-binding domain-containing protein</fullName>
    </recommendedName>
</protein>
<dbReference type="PROSITE" id="PS00793">
    <property type="entry name" value="DHPS_2"/>
    <property type="match status" value="1"/>
</dbReference>
<evidence type="ECO:0000259" key="1">
    <source>
        <dbReference type="PROSITE" id="PS50972"/>
    </source>
</evidence>
<accession>A0A383E9G6</accession>
<dbReference type="EMBL" id="UINC01223877">
    <property type="protein sequence ID" value="SVE53249.1"/>
    <property type="molecule type" value="Genomic_DNA"/>
</dbReference>
<dbReference type="PANTHER" id="PTHR20941:SF1">
    <property type="entry name" value="FOLIC ACID SYNTHESIS PROTEIN FOL1"/>
    <property type="match status" value="1"/>
</dbReference>
<feature type="non-terminal residue" evidence="2">
    <location>
        <position position="1"/>
    </location>
</feature>
<dbReference type="GO" id="GO:0005829">
    <property type="term" value="C:cytosol"/>
    <property type="evidence" value="ECO:0007669"/>
    <property type="project" value="TreeGrafter"/>
</dbReference>
<reference evidence="2" key="1">
    <citation type="submission" date="2018-05" db="EMBL/GenBank/DDBJ databases">
        <authorList>
            <person name="Lanie J.A."/>
            <person name="Ng W.-L."/>
            <person name="Kazmierczak K.M."/>
            <person name="Andrzejewski T.M."/>
            <person name="Davidsen T.M."/>
            <person name="Wayne K.J."/>
            <person name="Tettelin H."/>
            <person name="Glass J.I."/>
            <person name="Rusch D."/>
            <person name="Podicherti R."/>
            <person name="Tsui H.-C.T."/>
            <person name="Winkler M.E."/>
        </authorList>
    </citation>
    <scope>NUCLEOTIDE SEQUENCE</scope>
</reference>
<proteinExistence type="predicted"/>
<dbReference type="InterPro" id="IPR011005">
    <property type="entry name" value="Dihydropteroate_synth-like_sf"/>
</dbReference>
<dbReference type="PROSITE" id="PS50972">
    <property type="entry name" value="PTERIN_BINDING"/>
    <property type="match status" value="1"/>
</dbReference>
<dbReference type="InterPro" id="IPR000489">
    <property type="entry name" value="Pterin-binding_dom"/>
</dbReference>
<dbReference type="Pfam" id="PF00809">
    <property type="entry name" value="Pterin_bind"/>
    <property type="match status" value="1"/>
</dbReference>
<dbReference type="AlphaFoldDB" id="A0A383E9G6"/>
<sequence>MTETSPSSNHDIQLNVADNKPLVWGSRTYVMGIINVSPDSFSGDGLDNDVQSVIDQGLRFQTEGADILDVGAQSTRPGHEEITDHEELRRLIPALEGLIDAVNIPISVDTYKPVVARAAIETGANIINDIWGLKYDANI</sequence>
<organism evidence="2">
    <name type="scientific">marine metagenome</name>
    <dbReference type="NCBI Taxonomy" id="408172"/>
    <lineage>
        <taxon>unclassified sequences</taxon>
        <taxon>metagenomes</taxon>
        <taxon>ecological metagenomes</taxon>
    </lineage>
</organism>
<feature type="non-terminal residue" evidence="2">
    <location>
        <position position="139"/>
    </location>
</feature>